<comment type="caution">
    <text evidence="1">The sequence shown here is derived from an EMBL/GenBank/DDBJ whole genome shotgun (WGS) entry which is preliminary data.</text>
</comment>
<keyword evidence="2" id="KW-1185">Reference proteome</keyword>
<organism evidence="1 2">
    <name type="scientific">Cirrhinus mrigala</name>
    <name type="common">Mrigala</name>
    <dbReference type="NCBI Taxonomy" id="683832"/>
    <lineage>
        <taxon>Eukaryota</taxon>
        <taxon>Metazoa</taxon>
        <taxon>Chordata</taxon>
        <taxon>Craniata</taxon>
        <taxon>Vertebrata</taxon>
        <taxon>Euteleostomi</taxon>
        <taxon>Actinopterygii</taxon>
        <taxon>Neopterygii</taxon>
        <taxon>Teleostei</taxon>
        <taxon>Ostariophysi</taxon>
        <taxon>Cypriniformes</taxon>
        <taxon>Cyprinidae</taxon>
        <taxon>Labeoninae</taxon>
        <taxon>Labeonini</taxon>
        <taxon>Cirrhinus</taxon>
    </lineage>
</organism>
<dbReference type="EMBL" id="JAMKFB020000018">
    <property type="protein sequence ID" value="KAL0168452.1"/>
    <property type="molecule type" value="Genomic_DNA"/>
</dbReference>
<proteinExistence type="predicted"/>
<name>A0ABD0P2Y1_CIRMR</name>
<protein>
    <submittedName>
        <fullName evidence="1">Uncharacterized protein</fullName>
    </submittedName>
</protein>
<dbReference type="AlphaFoldDB" id="A0ABD0P2Y1"/>
<evidence type="ECO:0000313" key="1">
    <source>
        <dbReference type="EMBL" id="KAL0168452.1"/>
    </source>
</evidence>
<dbReference type="Proteomes" id="UP001529510">
    <property type="component" value="Unassembled WGS sequence"/>
</dbReference>
<feature type="non-terminal residue" evidence="1">
    <location>
        <position position="70"/>
    </location>
</feature>
<evidence type="ECO:0000313" key="2">
    <source>
        <dbReference type="Proteomes" id="UP001529510"/>
    </source>
</evidence>
<reference evidence="1 2" key="1">
    <citation type="submission" date="2024-05" db="EMBL/GenBank/DDBJ databases">
        <title>Genome sequencing and assembly of Indian major carp, Cirrhinus mrigala (Hamilton, 1822).</title>
        <authorList>
            <person name="Mohindra V."/>
            <person name="Chowdhury L.M."/>
            <person name="Lal K."/>
            <person name="Jena J.K."/>
        </authorList>
    </citation>
    <scope>NUCLEOTIDE SEQUENCE [LARGE SCALE GENOMIC DNA]</scope>
    <source>
        <strain evidence="1">CM1030</strain>
        <tissue evidence="1">Blood</tissue>
    </source>
</reference>
<sequence>EESYTVIDYALRDQIHVGSCQAEDLNLSPVRSTAGMLTSRQNVVCHLFQIRFRSDHSGENVTMILGVELL</sequence>
<feature type="non-terminal residue" evidence="1">
    <location>
        <position position="1"/>
    </location>
</feature>
<gene>
    <name evidence="1" type="ORF">M9458_036674</name>
</gene>
<accession>A0ABD0P2Y1</accession>